<dbReference type="InterPro" id="IPR017871">
    <property type="entry name" value="ABC_transporter-like_CS"/>
</dbReference>
<dbReference type="InterPro" id="IPR013563">
    <property type="entry name" value="Oligopep_ABC_C"/>
</dbReference>
<evidence type="ECO:0000256" key="3">
    <source>
        <dbReference type="ARBA" id="ARBA00022448"/>
    </source>
</evidence>
<name>A0ABN0B0M9_9ACTN</name>
<dbReference type="EMBL" id="AEDQ01000017">
    <property type="protein sequence ID" value="EFL44358.1"/>
    <property type="molecule type" value="Genomic_DNA"/>
</dbReference>
<dbReference type="InterPro" id="IPR003593">
    <property type="entry name" value="AAA+_ATPase"/>
</dbReference>
<keyword evidence="6 10" id="KW-0067">ATP-binding</keyword>
<dbReference type="SMART" id="SM00382">
    <property type="entry name" value="AAA"/>
    <property type="match status" value="1"/>
</dbReference>
<evidence type="ECO:0000259" key="9">
    <source>
        <dbReference type="PROSITE" id="PS50893"/>
    </source>
</evidence>
<evidence type="ECO:0000313" key="11">
    <source>
        <dbReference type="Proteomes" id="UP000004431"/>
    </source>
</evidence>
<dbReference type="RefSeq" id="WP_006304074.1">
    <property type="nucleotide sequence ID" value="NZ_AEDQ01000017.1"/>
</dbReference>
<dbReference type="PROSITE" id="PS00211">
    <property type="entry name" value="ABC_TRANSPORTER_1"/>
    <property type="match status" value="1"/>
</dbReference>
<dbReference type="Proteomes" id="UP000004431">
    <property type="component" value="Unassembled WGS sequence"/>
</dbReference>
<evidence type="ECO:0000256" key="6">
    <source>
        <dbReference type="ARBA" id="ARBA00022840"/>
    </source>
</evidence>
<dbReference type="PANTHER" id="PTHR43297">
    <property type="entry name" value="OLIGOPEPTIDE TRANSPORT ATP-BINDING PROTEIN APPD"/>
    <property type="match status" value="1"/>
</dbReference>
<dbReference type="Gene3D" id="3.40.50.300">
    <property type="entry name" value="P-loop containing nucleotide triphosphate hydrolases"/>
    <property type="match status" value="1"/>
</dbReference>
<evidence type="ECO:0000256" key="1">
    <source>
        <dbReference type="ARBA" id="ARBA00004202"/>
    </source>
</evidence>
<dbReference type="PROSITE" id="PS50893">
    <property type="entry name" value="ABC_TRANSPORTER_2"/>
    <property type="match status" value="1"/>
</dbReference>
<gene>
    <name evidence="10" type="ORF">HMPREF9248_0891</name>
</gene>
<dbReference type="SUPFAM" id="SSF52540">
    <property type="entry name" value="P-loop containing nucleoside triphosphate hydrolases"/>
    <property type="match status" value="1"/>
</dbReference>
<comment type="similarity">
    <text evidence="2">Belongs to the ABC transporter superfamily.</text>
</comment>
<accession>A0ABN0B0M9</accession>
<dbReference type="Pfam" id="PF00005">
    <property type="entry name" value="ABC_tran"/>
    <property type="match status" value="1"/>
</dbReference>
<comment type="caution">
    <text evidence="10">The sequence shown here is derived from an EMBL/GenBank/DDBJ whole genome shotgun (WGS) entry which is preliminary data.</text>
</comment>
<evidence type="ECO:0000256" key="8">
    <source>
        <dbReference type="SAM" id="MobiDB-lite"/>
    </source>
</evidence>
<evidence type="ECO:0000256" key="7">
    <source>
        <dbReference type="ARBA" id="ARBA00023136"/>
    </source>
</evidence>
<reference evidence="10 11" key="1">
    <citation type="submission" date="2010-08" db="EMBL/GenBank/DDBJ databases">
        <authorList>
            <person name="Durkin A.S."/>
            <person name="Madupu R."/>
            <person name="Torralba M."/>
            <person name="Gillis M."/>
            <person name="Methe B."/>
            <person name="Sutton G."/>
            <person name="Nelson K.E."/>
        </authorList>
    </citation>
    <scope>NUCLEOTIDE SEQUENCE [LARGE SCALE GENOMIC DNA]</scope>
    <source>
        <strain evidence="10 11">PB189-T1-4</strain>
    </source>
</reference>
<dbReference type="NCBIfam" id="TIGR01727">
    <property type="entry name" value="oligo_HPY"/>
    <property type="match status" value="1"/>
</dbReference>
<dbReference type="Pfam" id="PF08352">
    <property type="entry name" value="oligo_HPY"/>
    <property type="match status" value="1"/>
</dbReference>
<keyword evidence="7" id="KW-0472">Membrane</keyword>
<organism evidence="10 11">
    <name type="scientific">Fannyhessea vaginae PB189-T1-4</name>
    <dbReference type="NCBI Taxonomy" id="866774"/>
    <lineage>
        <taxon>Bacteria</taxon>
        <taxon>Bacillati</taxon>
        <taxon>Actinomycetota</taxon>
        <taxon>Coriobacteriia</taxon>
        <taxon>Coriobacteriales</taxon>
        <taxon>Atopobiaceae</taxon>
        <taxon>Fannyhessea</taxon>
    </lineage>
</organism>
<sequence>MTSLLRILHKHKHLPAQVQDSCAPNASDDTHAASSASSVEKQVQVQSSGASCVSADVPLLELDNVNVTLFSDKQQLPALQQVHVRMRAGETLAVVGESGCGKSMSALAIMGLLPTPPAKLTCGSIRFQGEDITHKTAKERQSYRGKRIGMIFQEPMTSLNPVMSAGNQIREAILAHNPRMDKRAARLRALDMLSQVGIPAPEKVYASYPHELSGGMRQRIMIAMALACEPELLICDEPTTALDVTIQAQILQLLDRLKTTHGTAIMLITHDMGVVSEMADWVLVMYAGHTVEYTRAADLFAKPLHPYTQGLIDSIPTFESKQEELYAIPGSVPMLNAMPEGCPFHPRCPFAREICKTKKPQMQQVGQQTHHEVRCWKYSDVWEGDSHEN</sequence>
<dbReference type="GO" id="GO:0005524">
    <property type="term" value="F:ATP binding"/>
    <property type="evidence" value="ECO:0007669"/>
    <property type="project" value="UniProtKB-KW"/>
</dbReference>
<evidence type="ECO:0000256" key="5">
    <source>
        <dbReference type="ARBA" id="ARBA00022741"/>
    </source>
</evidence>
<dbReference type="PANTHER" id="PTHR43297:SF2">
    <property type="entry name" value="DIPEPTIDE TRANSPORT ATP-BINDING PROTEIN DPPD"/>
    <property type="match status" value="1"/>
</dbReference>
<keyword evidence="3" id="KW-0813">Transport</keyword>
<evidence type="ECO:0000256" key="4">
    <source>
        <dbReference type="ARBA" id="ARBA00022475"/>
    </source>
</evidence>
<keyword evidence="11" id="KW-1185">Reference proteome</keyword>
<proteinExistence type="inferred from homology"/>
<feature type="region of interest" description="Disordered" evidence="8">
    <location>
        <begin position="20"/>
        <end position="40"/>
    </location>
</feature>
<evidence type="ECO:0000313" key="10">
    <source>
        <dbReference type="EMBL" id="EFL44358.1"/>
    </source>
</evidence>
<dbReference type="InterPro" id="IPR050388">
    <property type="entry name" value="ABC_Ni/Peptide_Import"/>
</dbReference>
<dbReference type="InterPro" id="IPR027417">
    <property type="entry name" value="P-loop_NTPase"/>
</dbReference>
<comment type="subcellular location">
    <subcellularLocation>
        <location evidence="1">Cell membrane</location>
        <topology evidence="1">Peripheral membrane protein</topology>
    </subcellularLocation>
</comment>
<protein>
    <submittedName>
        <fullName evidence="10">ABC transporter, ATP-binding protein</fullName>
    </submittedName>
</protein>
<feature type="domain" description="ABC transporter" evidence="9">
    <location>
        <begin position="60"/>
        <end position="312"/>
    </location>
</feature>
<evidence type="ECO:0000256" key="2">
    <source>
        <dbReference type="ARBA" id="ARBA00005417"/>
    </source>
</evidence>
<dbReference type="InterPro" id="IPR003439">
    <property type="entry name" value="ABC_transporter-like_ATP-bd"/>
</dbReference>
<dbReference type="CDD" id="cd03257">
    <property type="entry name" value="ABC_NikE_OppD_transporters"/>
    <property type="match status" value="1"/>
</dbReference>
<keyword evidence="4" id="KW-1003">Cell membrane</keyword>
<keyword evidence="5" id="KW-0547">Nucleotide-binding</keyword>